<dbReference type="PANTHER" id="PTHR43155">
    <property type="entry name" value="CYCLIC DI-GMP PHOSPHODIESTERASE PA4108-RELATED"/>
    <property type="match status" value="1"/>
</dbReference>
<dbReference type="RefSeq" id="WP_145019180.1">
    <property type="nucleotide sequence ID" value="NZ_VLLN01000004.1"/>
</dbReference>
<dbReference type="Pfam" id="PF13492">
    <property type="entry name" value="GAF_3"/>
    <property type="match status" value="1"/>
</dbReference>
<dbReference type="SMART" id="SM00471">
    <property type="entry name" value="HDc"/>
    <property type="match status" value="1"/>
</dbReference>
<dbReference type="SUPFAM" id="SSF55781">
    <property type="entry name" value="GAF domain-like"/>
    <property type="match status" value="2"/>
</dbReference>
<dbReference type="CDD" id="cd00077">
    <property type="entry name" value="HDc"/>
    <property type="match status" value="1"/>
</dbReference>
<name>A0A562WQG0_9BACT</name>
<protein>
    <submittedName>
        <fullName evidence="3">GAF domain-containing protein</fullName>
    </submittedName>
</protein>
<dbReference type="InterPro" id="IPR037522">
    <property type="entry name" value="HD_GYP_dom"/>
</dbReference>
<feature type="domain" description="HD-GYP" evidence="2">
    <location>
        <begin position="348"/>
        <end position="540"/>
    </location>
</feature>
<dbReference type="SUPFAM" id="SSF109604">
    <property type="entry name" value="HD-domain/PDEase-like"/>
    <property type="match status" value="1"/>
</dbReference>
<dbReference type="PANTHER" id="PTHR43155:SF2">
    <property type="entry name" value="CYCLIC DI-GMP PHOSPHODIESTERASE PA4108"/>
    <property type="match status" value="1"/>
</dbReference>
<sequence>MNGFGKVIEDSRRLSTLRDVDEVLQGLSRLLKKTVRSGWAVVYLLDRERRDFAPARSCGMPPRYLPLFRDMPLIPEKIPLLRTILQKKHHLQIPNPESSRLLSPTFRRLLKSLVLLAVPMVVHNQVTGAVFVARRRSVALTFTPDEIAVIKDMVSHAALVVSHIELFDQSLEMALDMAKRIDVILTLDEINKAISSSLSQERIIDTAMEQIERIMQCELVSVLEGDGGQLVVLATRSDVAPEGLPALKRGAVIGKGNVAGQAFTHGESRYIPQLRGLKRLSAMEMALRDVGIESLMAIPLISKEQPKGVLLLGDTARGQFVREDAFTIEKIAAQMAVALENARLYEEMRSLFINTVASLANAIDAKSPWTKGHSERVMNVATTIAREMGLTETEVERIRLAGLLHDIGKIGIIEALLEKPEELSEDEFPPLRLHPEKGVAILAPIRQLQDVLPGVLHHHERFDGSGYPYGLRGESIPLAARIVAVADSFDAMVSDRPYKKGLSVQEAIIELQRCVGSQFDRAVVTAFTGYLLRVMRGGGM</sequence>
<dbReference type="InterPro" id="IPR006674">
    <property type="entry name" value="HD_domain"/>
</dbReference>
<dbReference type="InterPro" id="IPR029016">
    <property type="entry name" value="GAF-like_dom_sf"/>
</dbReference>
<evidence type="ECO:0000259" key="2">
    <source>
        <dbReference type="PROSITE" id="PS51832"/>
    </source>
</evidence>
<dbReference type="Proteomes" id="UP000319449">
    <property type="component" value="Unassembled WGS sequence"/>
</dbReference>
<evidence type="ECO:0000313" key="4">
    <source>
        <dbReference type="Proteomes" id="UP000319449"/>
    </source>
</evidence>
<dbReference type="PROSITE" id="PS51831">
    <property type="entry name" value="HD"/>
    <property type="match status" value="1"/>
</dbReference>
<gene>
    <name evidence="3" type="ORF">JN12_01032</name>
</gene>
<dbReference type="OrthoDB" id="9769359at2"/>
<dbReference type="InterPro" id="IPR003018">
    <property type="entry name" value="GAF"/>
</dbReference>
<reference evidence="3 4" key="1">
    <citation type="submission" date="2019-07" db="EMBL/GenBank/DDBJ databases">
        <title>Genomic Encyclopedia of Archaeal and Bacterial Type Strains, Phase II (KMG-II): from individual species to whole genera.</title>
        <authorList>
            <person name="Goeker M."/>
        </authorList>
    </citation>
    <scope>NUCLEOTIDE SEQUENCE [LARGE SCALE GENOMIC DNA]</scope>
    <source>
        <strain evidence="3 4">ATCC BAA-1139</strain>
    </source>
</reference>
<comment type="caution">
    <text evidence="3">The sequence shown here is derived from an EMBL/GenBank/DDBJ whole genome shotgun (WGS) entry which is preliminary data.</text>
</comment>
<accession>A0A562WQG0</accession>
<dbReference type="PROSITE" id="PS51832">
    <property type="entry name" value="HD_GYP"/>
    <property type="match status" value="1"/>
</dbReference>
<dbReference type="InterPro" id="IPR003607">
    <property type="entry name" value="HD/PDEase_dom"/>
</dbReference>
<dbReference type="AlphaFoldDB" id="A0A562WQG0"/>
<dbReference type="Gene3D" id="1.10.3210.10">
    <property type="entry name" value="Hypothetical protein af1432"/>
    <property type="match status" value="1"/>
</dbReference>
<dbReference type="SMART" id="SM00065">
    <property type="entry name" value="GAF"/>
    <property type="match status" value="2"/>
</dbReference>
<dbReference type="Pfam" id="PF13185">
    <property type="entry name" value="GAF_2"/>
    <property type="match status" value="1"/>
</dbReference>
<evidence type="ECO:0000313" key="3">
    <source>
        <dbReference type="EMBL" id="TWJ32590.1"/>
    </source>
</evidence>
<dbReference type="EMBL" id="VLLN01000004">
    <property type="protein sequence ID" value="TWJ32590.1"/>
    <property type="molecule type" value="Genomic_DNA"/>
</dbReference>
<organism evidence="3 4">
    <name type="scientific">Geobacter argillaceus</name>
    <dbReference type="NCBI Taxonomy" id="345631"/>
    <lineage>
        <taxon>Bacteria</taxon>
        <taxon>Pseudomonadati</taxon>
        <taxon>Thermodesulfobacteriota</taxon>
        <taxon>Desulfuromonadia</taxon>
        <taxon>Geobacterales</taxon>
        <taxon>Geobacteraceae</taxon>
        <taxon>Geobacter</taxon>
    </lineage>
</organism>
<feature type="domain" description="HD" evidence="1">
    <location>
        <begin position="370"/>
        <end position="492"/>
    </location>
</feature>
<evidence type="ECO:0000259" key="1">
    <source>
        <dbReference type="PROSITE" id="PS51831"/>
    </source>
</evidence>
<dbReference type="Pfam" id="PF13487">
    <property type="entry name" value="HD_5"/>
    <property type="match status" value="1"/>
</dbReference>
<keyword evidence="4" id="KW-1185">Reference proteome</keyword>
<proteinExistence type="predicted"/>
<dbReference type="Gene3D" id="3.30.450.40">
    <property type="match status" value="2"/>
</dbReference>